<dbReference type="AlphaFoldDB" id="A0A5Q0UIG4"/>
<evidence type="ECO:0000256" key="1">
    <source>
        <dbReference type="ARBA" id="ARBA00007118"/>
    </source>
</evidence>
<dbReference type="SUPFAM" id="SSF55469">
    <property type="entry name" value="FMN-dependent nitroreductase-like"/>
    <property type="match status" value="1"/>
</dbReference>
<dbReference type="GO" id="GO:0016491">
    <property type="term" value="F:oxidoreductase activity"/>
    <property type="evidence" value="ECO:0007669"/>
    <property type="project" value="UniProtKB-KW"/>
</dbReference>
<reference evidence="5" key="1">
    <citation type="submission" date="2019-05" db="EMBL/GenBank/DDBJ databases">
        <title>Candidatus Nanohalobium constans, a novel model system to study the DPANN nano-sized archaea: genomic and physiological characterization of a nanoarchaeon co-cultured with its chitinotrophic host.</title>
        <authorList>
            <person name="La Cono V."/>
            <person name="Arcadi E."/>
            <person name="Crisafi F."/>
            <person name="Denaro R."/>
            <person name="La Spada G."/>
            <person name="Messina E."/>
            <person name="Smedile F."/>
            <person name="Toshchakov S.V."/>
            <person name="Shevchenko M.A."/>
            <person name="Golyshin P.N."/>
            <person name="Golyshina O.V."/>
            <person name="Ferrer M."/>
            <person name="Rohde M."/>
            <person name="Mushegian A."/>
            <person name="Sorokin D.Y."/>
            <person name="Giuliano L."/>
            <person name="Yakimov M.M."/>
        </authorList>
    </citation>
    <scope>NUCLEOTIDE SEQUENCE [LARGE SCALE GENOMIC DNA]</scope>
    <source>
        <strain evidence="5">LC1Nh</strain>
    </source>
</reference>
<dbReference type="Gene3D" id="3.40.109.10">
    <property type="entry name" value="NADH Oxidase"/>
    <property type="match status" value="1"/>
</dbReference>
<dbReference type="InterPro" id="IPR029479">
    <property type="entry name" value="Nitroreductase"/>
</dbReference>
<dbReference type="Pfam" id="PF00881">
    <property type="entry name" value="Nitroreductase"/>
    <property type="match status" value="2"/>
</dbReference>
<dbReference type="KEGG" id="ncon:LC1Nh_0851"/>
<evidence type="ECO:0000313" key="4">
    <source>
        <dbReference type="EMBL" id="QGA80735.1"/>
    </source>
</evidence>
<accession>A0A5Q0UIG4</accession>
<dbReference type="PANTHER" id="PTHR43673">
    <property type="entry name" value="NAD(P)H NITROREDUCTASE YDGI-RELATED"/>
    <property type="match status" value="1"/>
</dbReference>
<dbReference type="InterPro" id="IPR000415">
    <property type="entry name" value="Nitroreductase-like"/>
</dbReference>
<comment type="similarity">
    <text evidence="1">Belongs to the nitroreductase family.</text>
</comment>
<dbReference type="RefSeq" id="WP_153550476.1">
    <property type="nucleotide sequence ID" value="NZ_CP040089.1"/>
</dbReference>
<dbReference type="EMBL" id="CP040089">
    <property type="protein sequence ID" value="QGA80735.1"/>
    <property type="molecule type" value="Genomic_DNA"/>
</dbReference>
<keyword evidence="5" id="KW-1185">Reference proteome</keyword>
<name>A0A5Q0UIG4_9ARCH</name>
<dbReference type="PANTHER" id="PTHR43673:SF10">
    <property type="entry name" value="NADH DEHYDROGENASE_NAD(P)H NITROREDUCTASE XCC3605-RELATED"/>
    <property type="match status" value="1"/>
</dbReference>
<dbReference type="GeneID" id="42365241"/>
<proteinExistence type="inferred from homology"/>
<evidence type="ECO:0000259" key="3">
    <source>
        <dbReference type="Pfam" id="PF00881"/>
    </source>
</evidence>
<dbReference type="Proteomes" id="UP000377803">
    <property type="component" value="Chromosome"/>
</dbReference>
<dbReference type="OrthoDB" id="287850at2157"/>
<organism evidence="4 5">
    <name type="scientific">Candidatus Nanohalobium constans</name>
    <dbReference type="NCBI Taxonomy" id="2565781"/>
    <lineage>
        <taxon>Archaea</taxon>
        <taxon>Candidatus Nanohalarchaeota</taxon>
        <taxon>Candidatus Nanohalobia</taxon>
        <taxon>Candidatus Nanohalobiales</taxon>
        <taxon>Candidatus Nanohalobiaceae</taxon>
        <taxon>Candidatus Nanohalobium</taxon>
    </lineage>
</organism>
<evidence type="ECO:0000256" key="2">
    <source>
        <dbReference type="ARBA" id="ARBA00023002"/>
    </source>
</evidence>
<gene>
    <name evidence="4" type="primary">nfnB2</name>
    <name evidence="4" type="ORF">LC1Nh_0851</name>
</gene>
<evidence type="ECO:0000313" key="5">
    <source>
        <dbReference type="Proteomes" id="UP000377803"/>
    </source>
</evidence>
<keyword evidence="2" id="KW-0560">Oxidoreductase</keyword>
<feature type="domain" description="Nitroreductase" evidence="3">
    <location>
        <begin position="12"/>
        <end position="62"/>
    </location>
</feature>
<feature type="domain" description="Nitroreductase" evidence="3">
    <location>
        <begin position="65"/>
        <end position="147"/>
    </location>
</feature>
<sequence>MSSFENIRSLSSFRHPRDEVIPRDVVGKILEAGRNTPSPGNVQSLEFIAVEDDHSLENLGQMLGDHRVAEAPISVIVLADEERMNRKLGSNVREFCFSEGATAVQNMRLVAEEEGLSSIWKSGFDEHSVAQNFKVPDGKIPVSVVSFAFTDNPVENEPPFGMNEVVYYDEYGHQIGSFFDGMEWRGLDEETRIFQKRAEGFFTRLKRRVDKVL</sequence>
<protein>
    <submittedName>
        <fullName evidence="4">Nitroreductase</fullName>
    </submittedName>
</protein>